<accession>A0ABP1HP79</accession>
<organism evidence="1 2">
    <name type="scientific">Hexamita inflata</name>
    <dbReference type="NCBI Taxonomy" id="28002"/>
    <lineage>
        <taxon>Eukaryota</taxon>
        <taxon>Metamonada</taxon>
        <taxon>Diplomonadida</taxon>
        <taxon>Hexamitidae</taxon>
        <taxon>Hexamitinae</taxon>
        <taxon>Hexamita</taxon>
    </lineage>
</organism>
<dbReference type="Proteomes" id="UP001642409">
    <property type="component" value="Unassembled WGS sequence"/>
</dbReference>
<evidence type="ECO:0000313" key="1">
    <source>
        <dbReference type="EMBL" id="CAL5997767.1"/>
    </source>
</evidence>
<name>A0ABP1HP79_9EUKA</name>
<keyword evidence="2" id="KW-1185">Reference proteome</keyword>
<gene>
    <name evidence="1" type="ORF">HINF_LOCUS15406</name>
</gene>
<protein>
    <submittedName>
        <fullName evidence="1">Hypothetical_protein</fullName>
    </submittedName>
</protein>
<sequence>MNFKFQSIKTNSFTLYIGRTPVNGFNRKRIRNKLSSVQRSFFFQFSFLSDQIEALQIRSFCIPVFMIQLQCSVYKIQLKNSVPAFHRIMIRIQNQFVLFTQHQRSQILLLNSIAQGEKQPWEPGSQMSTIIRISLSISLTRVSLMQDSSTRHVSGATVFLFSCFKQQFITVTLQQQHCYSNIVIQYK</sequence>
<dbReference type="EMBL" id="CAXDID020000037">
    <property type="protein sequence ID" value="CAL5997767.1"/>
    <property type="molecule type" value="Genomic_DNA"/>
</dbReference>
<comment type="caution">
    <text evidence="1">The sequence shown here is derived from an EMBL/GenBank/DDBJ whole genome shotgun (WGS) entry which is preliminary data.</text>
</comment>
<proteinExistence type="predicted"/>
<reference evidence="1 2" key="1">
    <citation type="submission" date="2024-07" db="EMBL/GenBank/DDBJ databases">
        <authorList>
            <person name="Akdeniz Z."/>
        </authorList>
    </citation>
    <scope>NUCLEOTIDE SEQUENCE [LARGE SCALE GENOMIC DNA]</scope>
</reference>
<evidence type="ECO:0000313" key="2">
    <source>
        <dbReference type="Proteomes" id="UP001642409"/>
    </source>
</evidence>